<protein>
    <submittedName>
        <fullName evidence="6">Chitin-binding protein</fullName>
    </submittedName>
</protein>
<dbReference type="EMBL" id="SJJR01000036">
    <property type="protein sequence ID" value="TCB88763.1"/>
    <property type="molecule type" value="Genomic_DNA"/>
</dbReference>
<dbReference type="InterPro" id="IPR051024">
    <property type="entry name" value="GlcNAc_Chitin_IntDeg"/>
</dbReference>
<organism evidence="6 7">
    <name type="scientific">Micromonospora zingiberis</name>
    <dbReference type="NCBI Taxonomy" id="2053011"/>
    <lineage>
        <taxon>Bacteria</taxon>
        <taxon>Bacillati</taxon>
        <taxon>Actinomycetota</taxon>
        <taxon>Actinomycetes</taxon>
        <taxon>Micromonosporales</taxon>
        <taxon>Micromonosporaceae</taxon>
        <taxon>Micromonospora</taxon>
    </lineage>
</organism>
<feature type="signal peptide" evidence="4">
    <location>
        <begin position="1"/>
        <end position="17"/>
    </location>
</feature>
<gene>
    <name evidence="6" type="ORF">E0H26_28365</name>
</gene>
<dbReference type="AlphaFoldDB" id="A0A4R0FZT1"/>
<dbReference type="Proteomes" id="UP000292274">
    <property type="component" value="Unassembled WGS sequence"/>
</dbReference>
<keyword evidence="3" id="KW-0472">Membrane</keyword>
<feature type="region of interest" description="Disordered" evidence="2">
    <location>
        <begin position="284"/>
        <end position="305"/>
    </location>
</feature>
<dbReference type="CDD" id="cd21177">
    <property type="entry name" value="LPMO_AA10"/>
    <property type="match status" value="1"/>
</dbReference>
<feature type="compositionally biased region" description="Basic residues" evidence="2">
    <location>
        <begin position="296"/>
        <end position="305"/>
    </location>
</feature>
<dbReference type="Pfam" id="PF03067">
    <property type="entry name" value="LPMO_10"/>
    <property type="match status" value="1"/>
</dbReference>
<dbReference type="Gene3D" id="2.70.50.50">
    <property type="entry name" value="chitin-binding protein cbp21"/>
    <property type="match status" value="1"/>
</dbReference>
<comment type="caution">
    <text evidence="6">The sequence shown here is derived from an EMBL/GenBank/DDBJ whole genome shotgun (WGS) entry which is preliminary data.</text>
</comment>
<keyword evidence="3" id="KW-1133">Transmembrane helix</keyword>
<evidence type="ECO:0000256" key="1">
    <source>
        <dbReference type="ARBA" id="ARBA00022729"/>
    </source>
</evidence>
<name>A0A4R0FZT1_9ACTN</name>
<evidence type="ECO:0000256" key="2">
    <source>
        <dbReference type="SAM" id="MobiDB-lite"/>
    </source>
</evidence>
<dbReference type="OrthoDB" id="5179374at2"/>
<sequence length="305" mass="32204">MLAAVVAVSTSAVPAAAQGAPSFPVSRSAACAPEGRYVDTPACRAAVQEGAALREWDNVRVFGVDGRDRERIPDGELCSGGLSAYRGLDLARTDWPVTALTAGAEFDFRYQTTVPHKGTFRVYLTRAGYVPTTKLTWAQVETVPFLRVTDPPIRDGVYQMSGRLPADRVGRHVIYTIWQNSDTSDSYYSCSDVNLLPAGVTDEPAAVDVTPAALEDTSGADAEPAGGGTAAGEVPAQEVSAQVGGNVAVASVTDLDGRRWSLLAGVALGALLLLLIGMRLRGSRSGPPPGRPCTVRNHRANPRVW</sequence>
<keyword evidence="3" id="KW-0812">Transmembrane</keyword>
<evidence type="ECO:0000256" key="3">
    <source>
        <dbReference type="SAM" id="Phobius"/>
    </source>
</evidence>
<evidence type="ECO:0000313" key="7">
    <source>
        <dbReference type="Proteomes" id="UP000292274"/>
    </source>
</evidence>
<feature type="domain" description="Chitin-binding type-4" evidence="5">
    <location>
        <begin position="19"/>
        <end position="193"/>
    </location>
</feature>
<dbReference type="InterPro" id="IPR014756">
    <property type="entry name" value="Ig_E-set"/>
</dbReference>
<evidence type="ECO:0000313" key="6">
    <source>
        <dbReference type="EMBL" id="TCB88763.1"/>
    </source>
</evidence>
<proteinExistence type="predicted"/>
<accession>A0A4R0FZT1</accession>
<dbReference type="PANTHER" id="PTHR34823">
    <property type="entry name" value="GLCNAC-BINDING PROTEIN A"/>
    <property type="match status" value="1"/>
</dbReference>
<dbReference type="SUPFAM" id="SSF81296">
    <property type="entry name" value="E set domains"/>
    <property type="match status" value="1"/>
</dbReference>
<keyword evidence="7" id="KW-1185">Reference proteome</keyword>
<evidence type="ECO:0000259" key="5">
    <source>
        <dbReference type="Pfam" id="PF03067"/>
    </source>
</evidence>
<dbReference type="InterPro" id="IPR004302">
    <property type="entry name" value="Cellulose/chitin-bd_N"/>
</dbReference>
<evidence type="ECO:0000256" key="4">
    <source>
        <dbReference type="SAM" id="SignalP"/>
    </source>
</evidence>
<feature type="transmembrane region" description="Helical" evidence="3">
    <location>
        <begin position="260"/>
        <end position="278"/>
    </location>
</feature>
<reference evidence="6 7" key="1">
    <citation type="submission" date="2019-02" db="EMBL/GenBank/DDBJ databases">
        <title>Jishengella sp. nov., isolated from a root of Zingiber montanum.</title>
        <authorList>
            <person name="Kuncharoen N."/>
            <person name="Kudo T."/>
            <person name="Masahiro Y."/>
            <person name="Ohkuma M."/>
            <person name="Tanasupawat S."/>
        </authorList>
    </citation>
    <scope>NUCLEOTIDE SEQUENCE [LARGE SCALE GENOMIC DNA]</scope>
    <source>
        <strain evidence="6 7">PLAI 1-1</strain>
    </source>
</reference>
<keyword evidence="1 4" id="KW-0732">Signal</keyword>
<feature type="chain" id="PRO_5039626842" evidence="4">
    <location>
        <begin position="18"/>
        <end position="305"/>
    </location>
</feature>
<dbReference type="PANTHER" id="PTHR34823:SF1">
    <property type="entry name" value="CHITIN-BINDING TYPE-4 DOMAIN-CONTAINING PROTEIN"/>
    <property type="match status" value="1"/>
</dbReference>